<name>A0A6L2KWW0_TANCI</name>
<sequence length="258" mass="29569">MRKEEIASWDGGKSTWGGRVRVFGTIPVIKDDGWFGVHEDGLAWFKFELNLNLKVHEMIIKKDSNIVKEKVERKSLALKAKKESSNEECLTSKSEDEKYAMAVKDFKKLLREEIDLCGDPDHLIRECSKPPKYKNHRAFFGGSWSDGDEEDDEKVKNKTFFVAQASSETSSLVDDDLDEEEAIRETKKKYLENVVEDETSEFDEIVNIKESNNHPLENFIGNLNQRTLTSEAQNQSNFFCFISTIEPKNINEALGDES</sequence>
<protein>
    <submittedName>
        <fullName evidence="1">Gag-Pol polyprotein</fullName>
    </submittedName>
</protein>
<gene>
    <name evidence="1" type="ORF">Tci_026119</name>
</gene>
<accession>A0A6L2KWW0</accession>
<comment type="caution">
    <text evidence="1">The sequence shown here is derived from an EMBL/GenBank/DDBJ whole genome shotgun (WGS) entry which is preliminary data.</text>
</comment>
<dbReference type="AlphaFoldDB" id="A0A6L2KWW0"/>
<organism evidence="1">
    <name type="scientific">Tanacetum cinerariifolium</name>
    <name type="common">Dalmatian daisy</name>
    <name type="synonym">Chrysanthemum cinerariifolium</name>
    <dbReference type="NCBI Taxonomy" id="118510"/>
    <lineage>
        <taxon>Eukaryota</taxon>
        <taxon>Viridiplantae</taxon>
        <taxon>Streptophyta</taxon>
        <taxon>Embryophyta</taxon>
        <taxon>Tracheophyta</taxon>
        <taxon>Spermatophyta</taxon>
        <taxon>Magnoliopsida</taxon>
        <taxon>eudicotyledons</taxon>
        <taxon>Gunneridae</taxon>
        <taxon>Pentapetalae</taxon>
        <taxon>asterids</taxon>
        <taxon>campanulids</taxon>
        <taxon>Asterales</taxon>
        <taxon>Asteraceae</taxon>
        <taxon>Asteroideae</taxon>
        <taxon>Anthemideae</taxon>
        <taxon>Anthemidinae</taxon>
        <taxon>Tanacetum</taxon>
    </lineage>
</organism>
<proteinExistence type="predicted"/>
<evidence type="ECO:0000313" key="1">
    <source>
        <dbReference type="EMBL" id="GEU54141.1"/>
    </source>
</evidence>
<dbReference type="EMBL" id="BKCJ010003285">
    <property type="protein sequence ID" value="GEU54141.1"/>
    <property type="molecule type" value="Genomic_DNA"/>
</dbReference>
<reference evidence="1" key="1">
    <citation type="journal article" date="2019" name="Sci. Rep.">
        <title>Draft genome of Tanacetum cinerariifolium, the natural source of mosquito coil.</title>
        <authorList>
            <person name="Yamashiro T."/>
            <person name="Shiraishi A."/>
            <person name="Satake H."/>
            <person name="Nakayama K."/>
        </authorList>
    </citation>
    <scope>NUCLEOTIDE SEQUENCE</scope>
</reference>